<protein>
    <submittedName>
        <fullName evidence="5">Uncharacterized protein</fullName>
    </submittedName>
</protein>
<name>A0A914VX63_9BILA</name>
<dbReference type="InterPro" id="IPR033468">
    <property type="entry name" value="Metaxin_GST"/>
</dbReference>
<dbReference type="WBParaSite" id="PSAMB.scaffold2575size22459.g18311.t1">
    <property type="protein sequence ID" value="PSAMB.scaffold2575size22459.g18311.t1"/>
    <property type="gene ID" value="PSAMB.scaffold2575size22459.g18311"/>
</dbReference>
<sequence length="286" mass="32960">MLGIDFPSLQQVFIVLIGTFIIKKMVKKLMQKDDKKVVIHKTHFKKDVVYLYQFHRSPVVPNLSPFALKLETWLRVNDVKYEVVPSWTMRSKEGLVPFVELNGEHIADSQLVLFKLSKHFKKEDKLPKEKLAVARAVDRMIEGSLFFALMCFKVVKNTAKFIHPSVSGVPVPEFLTSLAAPLVHGQIKGRLVANGMYKHDEADIIEIMRRDLQAISDILGNNKFVMGDEPSTVDCTVFGNLASCYYLPYDQPMKRLLQEEFTNVRDLLERIKSRFWSDWDNIISKK</sequence>
<dbReference type="InterPro" id="IPR036282">
    <property type="entry name" value="Glutathione-S-Trfase_C_sf"/>
</dbReference>
<dbReference type="SFLD" id="SFLDS00019">
    <property type="entry name" value="Glutathione_Transferase_(cytos"/>
    <property type="match status" value="1"/>
</dbReference>
<organism evidence="4 5">
    <name type="scientific">Plectus sambesii</name>
    <dbReference type="NCBI Taxonomy" id="2011161"/>
    <lineage>
        <taxon>Eukaryota</taxon>
        <taxon>Metazoa</taxon>
        <taxon>Ecdysozoa</taxon>
        <taxon>Nematoda</taxon>
        <taxon>Chromadorea</taxon>
        <taxon>Plectida</taxon>
        <taxon>Plectina</taxon>
        <taxon>Plectoidea</taxon>
        <taxon>Plectidae</taxon>
        <taxon>Plectus</taxon>
    </lineage>
</organism>
<dbReference type="SFLD" id="SFLDG01200">
    <property type="entry name" value="SUF1.1"/>
    <property type="match status" value="1"/>
</dbReference>
<evidence type="ECO:0000313" key="5">
    <source>
        <dbReference type="WBParaSite" id="PSAMB.scaffold2575size22459.g18311.t1"/>
    </source>
</evidence>
<proteinExistence type="inferred from homology"/>
<feature type="domain" description="Thioredoxin-like fold" evidence="3">
    <location>
        <begin position="65"/>
        <end position="156"/>
    </location>
</feature>
<dbReference type="PANTHER" id="PTHR12289:SF32">
    <property type="entry name" value="GST_C_6 DOMAIN-CONTAINING PROTEIN"/>
    <property type="match status" value="1"/>
</dbReference>
<dbReference type="GO" id="GO:0005737">
    <property type="term" value="C:cytoplasm"/>
    <property type="evidence" value="ECO:0007669"/>
    <property type="project" value="TreeGrafter"/>
</dbReference>
<dbReference type="InterPro" id="IPR026928">
    <property type="entry name" value="FAX/IsoI-like"/>
</dbReference>
<dbReference type="InterPro" id="IPR050931">
    <property type="entry name" value="Mito_Protein_Transport_Metaxin"/>
</dbReference>
<reference evidence="5" key="1">
    <citation type="submission" date="2022-11" db="UniProtKB">
        <authorList>
            <consortium name="WormBaseParasite"/>
        </authorList>
    </citation>
    <scope>IDENTIFICATION</scope>
</reference>
<dbReference type="InterPro" id="IPR040079">
    <property type="entry name" value="Glutathione_S-Trfase"/>
</dbReference>
<dbReference type="Pfam" id="PF17171">
    <property type="entry name" value="GST_C_6"/>
    <property type="match status" value="1"/>
</dbReference>
<feature type="domain" description="Metaxin glutathione S-transferase" evidence="2">
    <location>
        <begin position="209"/>
        <end position="271"/>
    </location>
</feature>
<dbReference type="InterPro" id="IPR012336">
    <property type="entry name" value="Thioredoxin-like_fold"/>
</dbReference>
<dbReference type="AlphaFoldDB" id="A0A914VX63"/>
<keyword evidence="4" id="KW-1185">Reference proteome</keyword>
<dbReference type="SUPFAM" id="SSF47616">
    <property type="entry name" value="GST C-terminal domain-like"/>
    <property type="match status" value="1"/>
</dbReference>
<dbReference type="Proteomes" id="UP000887566">
    <property type="component" value="Unplaced"/>
</dbReference>
<comment type="similarity">
    <text evidence="1">Belongs to the FAX family.</text>
</comment>
<dbReference type="InterPro" id="IPR036249">
    <property type="entry name" value="Thioredoxin-like_sf"/>
</dbReference>
<dbReference type="SUPFAM" id="SSF52833">
    <property type="entry name" value="Thioredoxin-like"/>
    <property type="match status" value="1"/>
</dbReference>
<dbReference type="Pfam" id="PF17172">
    <property type="entry name" value="GST_N_4"/>
    <property type="match status" value="1"/>
</dbReference>
<accession>A0A914VX63</accession>
<dbReference type="CDD" id="cd03193">
    <property type="entry name" value="GST_C_Metaxin"/>
    <property type="match status" value="1"/>
</dbReference>
<evidence type="ECO:0000256" key="1">
    <source>
        <dbReference type="ARBA" id="ARBA00006475"/>
    </source>
</evidence>
<dbReference type="SFLD" id="SFLDG01180">
    <property type="entry name" value="SUF1"/>
    <property type="match status" value="1"/>
</dbReference>
<evidence type="ECO:0000313" key="4">
    <source>
        <dbReference type="Proteomes" id="UP000887566"/>
    </source>
</evidence>
<evidence type="ECO:0000259" key="3">
    <source>
        <dbReference type="Pfam" id="PF17172"/>
    </source>
</evidence>
<evidence type="ECO:0000259" key="2">
    <source>
        <dbReference type="Pfam" id="PF17171"/>
    </source>
</evidence>
<dbReference type="CDD" id="cd03080">
    <property type="entry name" value="GST_N_Metaxin_like"/>
    <property type="match status" value="1"/>
</dbReference>
<dbReference type="Gene3D" id="1.20.1050.10">
    <property type="match status" value="1"/>
</dbReference>
<dbReference type="PANTHER" id="PTHR12289">
    <property type="entry name" value="METAXIN RELATED"/>
    <property type="match status" value="1"/>
</dbReference>